<dbReference type="AlphaFoldDB" id="A0A064CH84"/>
<feature type="region of interest" description="Disordered" evidence="1">
    <location>
        <begin position="1"/>
        <end position="22"/>
    </location>
</feature>
<reference evidence="3" key="1">
    <citation type="submission" date="2014-05" db="EMBL/GenBank/DDBJ databases">
        <title>Genome sequence of Mycobacterium aromaticivorans strain JS19b1T (= DSM 45407T).</title>
        <authorList>
            <person name="Kwak Y."/>
            <person name="Park G.-S."/>
            <person name="Li Q.X."/>
            <person name="Lee S.-E."/>
            <person name="Shin J.-H."/>
        </authorList>
    </citation>
    <scope>NUCLEOTIDE SEQUENCE [LARGE SCALE GENOMIC DNA]</scope>
    <source>
        <strain evidence="3">JS19b1</strain>
    </source>
</reference>
<dbReference type="eggNOG" id="ENOG5030DIM">
    <property type="taxonomic scope" value="Bacteria"/>
</dbReference>
<dbReference type="Gene3D" id="3.30.750.24">
    <property type="entry name" value="STAS domain"/>
    <property type="match status" value="1"/>
</dbReference>
<dbReference type="InterPro" id="IPR036513">
    <property type="entry name" value="STAS_dom_sf"/>
</dbReference>
<feature type="domain" description="STAS" evidence="2">
    <location>
        <begin position="35"/>
        <end position="117"/>
    </location>
</feature>
<accession>A0A064CH84</accession>
<dbReference type="Pfam" id="PF01740">
    <property type="entry name" value="STAS"/>
    <property type="match status" value="1"/>
</dbReference>
<dbReference type="PROSITE" id="PS50801">
    <property type="entry name" value="STAS"/>
    <property type="match status" value="1"/>
</dbReference>
<dbReference type="Proteomes" id="UP000022835">
    <property type="component" value="Unassembled WGS sequence"/>
</dbReference>
<dbReference type="CDD" id="cd07043">
    <property type="entry name" value="STAS_anti-anti-sigma_factors"/>
    <property type="match status" value="1"/>
</dbReference>
<gene>
    <name evidence="3" type="ORF">Y900_013615</name>
</gene>
<dbReference type="RefSeq" id="WP_051660048.1">
    <property type="nucleotide sequence ID" value="NZ_JALN02000001.1"/>
</dbReference>
<evidence type="ECO:0000256" key="1">
    <source>
        <dbReference type="SAM" id="MobiDB-lite"/>
    </source>
</evidence>
<evidence type="ECO:0000259" key="2">
    <source>
        <dbReference type="PROSITE" id="PS50801"/>
    </source>
</evidence>
<keyword evidence="4" id="KW-1185">Reference proteome</keyword>
<sequence length="146" mass="15387">MTSAITAGPLAVTRPGRDRTDRGAFRSRELSATTLLIAAVGEVDASNAGDMVGYVEDHISGYHQLVIDLSKLDFFATDGFTALHTLTVRCSRRGIDWVLVPGPAVARVLRVCDPEGLVTTAGNIVSAVAALARGPHTHLQLAPLAK</sequence>
<dbReference type="SUPFAM" id="SSF52091">
    <property type="entry name" value="SpoIIaa-like"/>
    <property type="match status" value="1"/>
</dbReference>
<organism evidence="3 4">
    <name type="scientific">Mycolicibacterium aromaticivorans JS19b1 = JCM 16368</name>
    <dbReference type="NCBI Taxonomy" id="1440774"/>
    <lineage>
        <taxon>Bacteria</taxon>
        <taxon>Bacillati</taxon>
        <taxon>Actinomycetota</taxon>
        <taxon>Actinomycetes</taxon>
        <taxon>Mycobacteriales</taxon>
        <taxon>Mycobacteriaceae</taxon>
        <taxon>Mycolicibacterium</taxon>
    </lineage>
</organism>
<proteinExistence type="predicted"/>
<evidence type="ECO:0000313" key="3">
    <source>
        <dbReference type="EMBL" id="KDE99944.1"/>
    </source>
</evidence>
<dbReference type="OrthoDB" id="3697150at2"/>
<dbReference type="EMBL" id="JALN02000001">
    <property type="protein sequence ID" value="KDE99944.1"/>
    <property type="molecule type" value="Genomic_DNA"/>
</dbReference>
<evidence type="ECO:0000313" key="4">
    <source>
        <dbReference type="Proteomes" id="UP000022835"/>
    </source>
</evidence>
<dbReference type="InterPro" id="IPR002645">
    <property type="entry name" value="STAS_dom"/>
</dbReference>
<protein>
    <recommendedName>
        <fullName evidence="2">STAS domain-containing protein</fullName>
    </recommendedName>
</protein>
<name>A0A064CH84_9MYCO</name>
<comment type="caution">
    <text evidence="3">The sequence shown here is derived from an EMBL/GenBank/DDBJ whole genome shotgun (WGS) entry which is preliminary data.</text>
</comment>
<dbReference type="STRING" id="1440774.Y900_013615"/>